<dbReference type="AlphaFoldDB" id="A0A381NM08"/>
<gene>
    <name evidence="13" type="ORF">METZ01_LOCUS7722</name>
</gene>
<keyword evidence="10" id="KW-0408">Iron</keyword>
<evidence type="ECO:0000256" key="5">
    <source>
        <dbReference type="ARBA" id="ARBA00022723"/>
    </source>
</evidence>
<keyword evidence="6" id="KW-0732">Signal</keyword>
<keyword evidence="9" id="KW-0560">Oxidoreductase</keyword>
<comment type="similarity">
    <text evidence="3">Belongs to the bacterial PQQ dehydrogenase family.</text>
</comment>
<dbReference type="PROSITE" id="PS51257">
    <property type="entry name" value="PROKAR_LIPOPROTEIN"/>
    <property type="match status" value="1"/>
</dbReference>
<keyword evidence="11" id="KW-1015">Disulfide bond</keyword>
<evidence type="ECO:0000256" key="10">
    <source>
        <dbReference type="ARBA" id="ARBA00023004"/>
    </source>
</evidence>
<reference evidence="13" key="1">
    <citation type="submission" date="2018-05" db="EMBL/GenBank/DDBJ databases">
        <authorList>
            <person name="Lanie J.A."/>
            <person name="Ng W.-L."/>
            <person name="Kazmierczak K.M."/>
            <person name="Andrzejewski T.M."/>
            <person name="Davidsen T.M."/>
            <person name="Wayne K.J."/>
            <person name="Tettelin H."/>
            <person name="Glass J.I."/>
            <person name="Rusch D."/>
            <person name="Podicherti R."/>
            <person name="Tsui H.-C.T."/>
            <person name="Winkler M.E."/>
        </authorList>
    </citation>
    <scope>NUCLEOTIDE SEQUENCE</scope>
</reference>
<evidence type="ECO:0000256" key="1">
    <source>
        <dbReference type="ARBA" id="ARBA00001913"/>
    </source>
</evidence>
<dbReference type="InterPro" id="IPR017512">
    <property type="entry name" value="PQQ_MeOH/EtOH_DH"/>
</dbReference>
<dbReference type="InterPro" id="IPR009056">
    <property type="entry name" value="Cyt_c-like_dom"/>
</dbReference>
<dbReference type="SUPFAM" id="SSF50998">
    <property type="entry name" value="Quinoprotein alcohol dehydrogenase-like"/>
    <property type="match status" value="1"/>
</dbReference>
<dbReference type="SMART" id="SM00564">
    <property type="entry name" value="PQQ"/>
    <property type="match status" value="5"/>
</dbReference>
<dbReference type="InterPro" id="IPR036909">
    <property type="entry name" value="Cyt_c-like_dom_sf"/>
</dbReference>
<dbReference type="GO" id="GO:0030288">
    <property type="term" value="C:outer membrane-bounded periplasmic space"/>
    <property type="evidence" value="ECO:0007669"/>
    <property type="project" value="InterPro"/>
</dbReference>
<dbReference type="PANTHER" id="PTHR32303">
    <property type="entry name" value="QUINOPROTEIN ALCOHOL DEHYDROGENASE (CYTOCHROME C)"/>
    <property type="match status" value="1"/>
</dbReference>
<dbReference type="PROSITE" id="PS00364">
    <property type="entry name" value="BACTERIAL_PQQ_2"/>
    <property type="match status" value="1"/>
</dbReference>
<evidence type="ECO:0000256" key="9">
    <source>
        <dbReference type="ARBA" id="ARBA00023002"/>
    </source>
</evidence>
<keyword evidence="7" id="KW-0106">Calcium</keyword>
<proteinExistence type="inferred from homology"/>
<evidence type="ECO:0000313" key="13">
    <source>
        <dbReference type="EMBL" id="SUZ54868.1"/>
    </source>
</evidence>
<dbReference type="InterPro" id="IPR018391">
    <property type="entry name" value="PQQ_b-propeller_rpt"/>
</dbReference>
<evidence type="ECO:0000256" key="7">
    <source>
        <dbReference type="ARBA" id="ARBA00022837"/>
    </source>
</evidence>
<sequence>MKNRTVLLSVTVLILTGCLADYNKPVEIAAVDAERVINADREPQNWLAHGRTYDEQRFSPLTTINADSVSKLGLAWYLDLGTNRGLEATPIVVDGVIYVSGAWNIIYAIDARSGKLLWQHDPETSRVWVAEYAVHDAVSRGLAVWDGKVIAATLDGRLFALDATNGELLWSVSTIDRSKPYTITGAPRVVKGRVIIGNSGADYGVRGYLSAYDASNGELDWRFYTVPGDPLKPQESAVLEMAVKTWTGDEWYKTGGGGTVWNSMAFDPELNLLYFGVGNGTPWSRELRSPGGGDNLFLSSIVAVNPDNGEYAWHYQTTPGESWNFSAVESIILAELEIEGKTRKVLIQAPKNGFFYVLDRATGELLSAEQYIEQNWASHVDMATGRPVEYPFARYKNQGRLIVPGPSGGHSWYPMSYSPNTKLAYIPALSVPGYYNHQEAYAHQPGFQNKGIEEGVSNYRALNPQGERQKIRFGMRLLAWDPQTQTERWRVEHSDLPGGTLAMTGNLVFQGLGSGEFVAYAADTGTKLWSFEAGTTIMAGPVTYAVDGEQYVAVLAGRGGGAGFVGGPTGVYWNGLINENRLLAFKLGGTIKLPPARKLVRQVSIPDELRPIIEDKVLIGRGQKVYEQYCYMCHGLGVFSGGVIPDLRYANPQTLANWEAIVIGGSRSAQGMRSFEGALSAEDALATRAYVLRQAAKLQ</sequence>
<evidence type="ECO:0000256" key="6">
    <source>
        <dbReference type="ARBA" id="ARBA00022729"/>
    </source>
</evidence>
<evidence type="ECO:0000256" key="11">
    <source>
        <dbReference type="ARBA" id="ARBA00023157"/>
    </source>
</evidence>
<dbReference type="NCBIfam" id="TIGR03075">
    <property type="entry name" value="PQQ_enz_alc_DH"/>
    <property type="match status" value="1"/>
</dbReference>
<keyword evidence="5" id="KW-0479">Metal-binding</keyword>
<protein>
    <recommendedName>
        <fullName evidence="12">Cytochrome c domain-containing protein</fullName>
    </recommendedName>
</protein>
<keyword evidence="4" id="KW-0349">Heme</keyword>
<comment type="cofactor">
    <cofactor evidence="1">
        <name>Ca(2+)</name>
        <dbReference type="ChEBI" id="CHEBI:29108"/>
    </cofactor>
</comment>
<evidence type="ECO:0000256" key="2">
    <source>
        <dbReference type="ARBA" id="ARBA00001931"/>
    </source>
</evidence>
<dbReference type="GO" id="GO:0016020">
    <property type="term" value="C:membrane"/>
    <property type="evidence" value="ECO:0007669"/>
    <property type="project" value="InterPro"/>
</dbReference>
<evidence type="ECO:0000256" key="3">
    <source>
        <dbReference type="ARBA" id="ARBA00008156"/>
    </source>
</evidence>
<dbReference type="GO" id="GO:0005509">
    <property type="term" value="F:calcium ion binding"/>
    <property type="evidence" value="ECO:0007669"/>
    <property type="project" value="InterPro"/>
</dbReference>
<dbReference type="GO" id="GO:0016614">
    <property type="term" value="F:oxidoreductase activity, acting on CH-OH group of donors"/>
    <property type="evidence" value="ECO:0007669"/>
    <property type="project" value="InterPro"/>
</dbReference>
<dbReference type="CDD" id="cd10279">
    <property type="entry name" value="PQQ_ADH_II"/>
    <property type="match status" value="1"/>
</dbReference>
<dbReference type="GO" id="GO:0009055">
    <property type="term" value="F:electron transfer activity"/>
    <property type="evidence" value="ECO:0007669"/>
    <property type="project" value="InterPro"/>
</dbReference>
<dbReference type="PROSITE" id="PS51007">
    <property type="entry name" value="CYTC"/>
    <property type="match status" value="1"/>
</dbReference>
<dbReference type="Gene3D" id="1.10.760.10">
    <property type="entry name" value="Cytochrome c-like domain"/>
    <property type="match status" value="1"/>
</dbReference>
<dbReference type="Gene3D" id="2.140.10.10">
    <property type="entry name" value="Quinoprotein alcohol dehydrogenase-like superfamily"/>
    <property type="match status" value="1"/>
</dbReference>
<evidence type="ECO:0000256" key="8">
    <source>
        <dbReference type="ARBA" id="ARBA00022891"/>
    </source>
</evidence>
<accession>A0A381NM08</accession>
<dbReference type="Pfam" id="PF01011">
    <property type="entry name" value="PQQ"/>
    <property type="match status" value="2"/>
</dbReference>
<dbReference type="SUPFAM" id="SSF46626">
    <property type="entry name" value="Cytochrome c"/>
    <property type="match status" value="1"/>
</dbReference>
<dbReference type="InterPro" id="IPR002372">
    <property type="entry name" value="PQQ_rpt_dom"/>
</dbReference>
<dbReference type="GO" id="GO:0020037">
    <property type="term" value="F:heme binding"/>
    <property type="evidence" value="ECO:0007669"/>
    <property type="project" value="InterPro"/>
</dbReference>
<dbReference type="InterPro" id="IPR011047">
    <property type="entry name" value="Quinoprotein_ADH-like_sf"/>
</dbReference>
<comment type="cofactor">
    <cofactor evidence="2">
        <name>pyrroloquinoline quinone</name>
        <dbReference type="ChEBI" id="CHEBI:58442"/>
    </cofactor>
</comment>
<evidence type="ECO:0000259" key="12">
    <source>
        <dbReference type="PROSITE" id="PS51007"/>
    </source>
</evidence>
<organism evidence="13">
    <name type="scientific">marine metagenome</name>
    <dbReference type="NCBI Taxonomy" id="408172"/>
    <lineage>
        <taxon>unclassified sequences</taxon>
        <taxon>metagenomes</taxon>
        <taxon>ecological metagenomes</taxon>
    </lineage>
</organism>
<dbReference type="Pfam" id="PF13442">
    <property type="entry name" value="Cytochrome_CBB3"/>
    <property type="match status" value="1"/>
</dbReference>
<dbReference type="EMBL" id="UINC01000412">
    <property type="protein sequence ID" value="SUZ54868.1"/>
    <property type="molecule type" value="Genomic_DNA"/>
</dbReference>
<keyword evidence="8" id="KW-0634">PQQ</keyword>
<name>A0A381NM08_9ZZZZ</name>
<feature type="domain" description="Cytochrome c" evidence="12">
    <location>
        <begin position="617"/>
        <end position="695"/>
    </location>
</feature>
<dbReference type="InterPro" id="IPR001479">
    <property type="entry name" value="Quinoprotein_DH_CS"/>
</dbReference>
<evidence type="ECO:0000256" key="4">
    <source>
        <dbReference type="ARBA" id="ARBA00022617"/>
    </source>
</evidence>